<evidence type="ECO:0000313" key="1">
    <source>
        <dbReference type="EMBL" id="KAL3497722.1"/>
    </source>
</evidence>
<keyword evidence="2" id="KW-1185">Reference proteome</keyword>
<dbReference type="AlphaFoldDB" id="A0ABD2XTX7"/>
<sequence>MRDYLDKLVWHYPRDSQFNVKSAYNLIMDTKDLSKRAVASSSEDSNRVWRALWKMNIPNKDSGGSLEESGFKRKIRKHMQGDVDLWIQDLLLSLDKERMG</sequence>
<reference evidence="1 2" key="1">
    <citation type="submission" date="2024-11" db="EMBL/GenBank/DDBJ databases">
        <title>A near-complete genome assembly of Cinchona calisaya.</title>
        <authorList>
            <person name="Lian D.C."/>
            <person name="Zhao X.W."/>
            <person name="Wei L."/>
        </authorList>
    </citation>
    <scope>NUCLEOTIDE SEQUENCE [LARGE SCALE GENOMIC DNA]</scope>
    <source>
        <tissue evidence="1">Nenye</tissue>
    </source>
</reference>
<comment type="caution">
    <text evidence="1">The sequence shown here is derived from an EMBL/GenBank/DDBJ whole genome shotgun (WGS) entry which is preliminary data.</text>
</comment>
<organism evidence="1 2">
    <name type="scientific">Cinchona calisaya</name>
    <dbReference type="NCBI Taxonomy" id="153742"/>
    <lineage>
        <taxon>Eukaryota</taxon>
        <taxon>Viridiplantae</taxon>
        <taxon>Streptophyta</taxon>
        <taxon>Embryophyta</taxon>
        <taxon>Tracheophyta</taxon>
        <taxon>Spermatophyta</taxon>
        <taxon>Magnoliopsida</taxon>
        <taxon>eudicotyledons</taxon>
        <taxon>Gunneridae</taxon>
        <taxon>Pentapetalae</taxon>
        <taxon>asterids</taxon>
        <taxon>lamiids</taxon>
        <taxon>Gentianales</taxon>
        <taxon>Rubiaceae</taxon>
        <taxon>Cinchonoideae</taxon>
        <taxon>Cinchoneae</taxon>
        <taxon>Cinchona</taxon>
    </lineage>
</organism>
<proteinExistence type="predicted"/>
<gene>
    <name evidence="1" type="ORF">ACH5RR_040454</name>
</gene>
<evidence type="ECO:0000313" key="2">
    <source>
        <dbReference type="Proteomes" id="UP001630127"/>
    </source>
</evidence>
<name>A0ABD2XTX7_9GENT</name>
<dbReference type="Proteomes" id="UP001630127">
    <property type="component" value="Unassembled WGS sequence"/>
</dbReference>
<accession>A0ABD2XTX7</accession>
<dbReference type="EMBL" id="JBJUIK010000017">
    <property type="protein sequence ID" value="KAL3497722.1"/>
    <property type="molecule type" value="Genomic_DNA"/>
</dbReference>
<protein>
    <submittedName>
        <fullName evidence="1">Uncharacterized protein</fullName>
    </submittedName>
</protein>